<evidence type="ECO:0000313" key="14">
    <source>
        <dbReference type="EMBL" id="KAA9000010.1"/>
    </source>
</evidence>
<dbReference type="PANTHER" id="PTHR45339:SF1">
    <property type="entry name" value="HYBRID SIGNAL TRANSDUCTION HISTIDINE KINASE J"/>
    <property type="match status" value="1"/>
</dbReference>
<dbReference type="InterPro" id="IPR030861">
    <property type="entry name" value="Ptransferase_RcsD"/>
</dbReference>
<dbReference type="CDD" id="cd00088">
    <property type="entry name" value="HPT"/>
    <property type="match status" value="1"/>
</dbReference>
<keyword evidence="6 10" id="KW-0067">ATP-binding</keyword>
<dbReference type="Pfam" id="PF16359">
    <property type="entry name" value="RcsD_ABL"/>
    <property type="match status" value="1"/>
</dbReference>
<keyword evidence="8 10" id="KW-0902">Two-component regulatory system</keyword>
<keyword evidence="10" id="KW-0997">Cell inner membrane</keyword>
<evidence type="ECO:0000256" key="6">
    <source>
        <dbReference type="ARBA" id="ARBA00022840"/>
    </source>
</evidence>
<keyword evidence="10" id="KW-0418">Kinase</keyword>
<evidence type="ECO:0000259" key="13">
    <source>
        <dbReference type="PROSITE" id="PS50894"/>
    </source>
</evidence>
<evidence type="ECO:0000256" key="10">
    <source>
        <dbReference type="HAMAP-Rule" id="MF_00980"/>
    </source>
</evidence>
<dbReference type="Gene3D" id="3.40.50.11620">
    <property type="entry name" value="Phosphotransferase RcsD, RcsD-ABL domain"/>
    <property type="match status" value="1"/>
</dbReference>
<dbReference type="InterPro" id="IPR036097">
    <property type="entry name" value="HisK_dim/P_sf"/>
</dbReference>
<keyword evidence="5 10" id="KW-0547">Nucleotide-binding</keyword>
<dbReference type="Pfam" id="PF01627">
    <property type="entry name" value="Hpt"/>
    <property type="match status" value="1"/>
</dbReference>
<dbReference type="SUPFAM" id="SSF55874">
    <property type="entry name" value="ATPase domain of HSP90 chaperone/DNA topoisomerase II/histidine kinase"/>
    <property type="match status" value="1"/>
</dbReference>
<comment type="function">
    <text evidence="10">Component of the Rcs signaling system, which controls transcription of numerous genes. RcsD is a phosphotransfer intermediate between the sensor kinase RcsC and the response regulator RcsB. It acquires a phosphoryl group from RcsC and transfers it to RcsB.</text>
</comment>
<evidence type="ECO:0000256" key="8">
    <source>
        <dbReference type="ARBA" id="ARBA00023012"/>
    </source>
</evidence>
<comment type="similarity">
    <text evidence="10">Belongs to the RcsD family.</text>
</comment>
<evidence type="ECO:0000256" key="2">
    <source>
        <dbReference type="ARBA" id="ARBA00022475"/>
    </source>
</evidence>
<dbReference type="SMART" id="SM00387">
    <property type="entry name" value="HATPase_c"/>
    <property type="match status" value="1"/>
</dbReference>
<sequence>MSAMMTRYFVLLIILLLGVPCLSGYNYVNSWLTEKRYALSDIAQSMQKRIDTYRFYTWQMYENFTPEAPDELNAMREVRLHPDVFYVDKSNAKNGALIFGQHEPATLSTAWRMANYLDILWGAENDIYSMYYLNGQDNSLTLISTQPLKDVASHYKSNYISAIVEARKAEMLQQANMLDERESFSSIRKLRFYNDYYFTIRTTFNQPGHLATIIAFDISINDIIPKNMPRSLFILRQDMAGNGAESDNSYGTDIRLNGSFVEVSSALPNAPVRLVYQIPLHQMLMDLLYNNMWLLLLNAVVLIFCCLGFYWLRRADRLPRVDIPHQQDDPRLLYDEIINRVPSGLLVYDNASNKVILSNPLADLLLPHLNLTKISAMADEHQGVIQATINNEMYEISLFHSQSNPEHCLFLLRDRDEEMLMEKKRVLAEQEYEKSQRVIQHLLGNVSREFARPARALQQLTQALRQNGDGDGDGASQRKLVARLSDNATQMVDLLDNIILMERINAPDWQPATAPFSPLTLCDEQVRQVLPLLRQKGLILFHHYKLDVNQRYLGDGDIVRRLLSLLLNYAITSTDYGKITLSVSNSADNPAQLMIHISDTGAGMSSAERDNQRYPFLHQPSADRFHQNSGLALALCRQLCQKLNGQLQIDSKVGLGTHYHATMVLKPEATEQDADEERLLDEVTILLDITSDAIRQIVSRWLESWGACCLVADERQNAQEIDLLVTDDADKLTDYGLLLTHYDTEVVALDGRCLRTSYNVSQLLQDAVLRLLEMRLAGEDEIPADGDEPDASSWARQLADSDYYPLFVETVPDDLKRLYTEFENDDFLSLAQTAHRLKGAFAMLNLQPGKQLCEQLEQYISAHDSVQIKNNLSHISFFVSALLQQGSQQHE</sequence>
<comment type="PTM">
    <text evidence="10">Phosphorylated by RcsC.</text>
</comment>
<dbReference type="InterPro" id="IPR005467">
    <property type="entry name" value="His_kinase_dom"/>
</dbReference>
<dbReference type="Pfam" id="PF02518">
    <property type="entry name" value="HATPase_c"/>
    <property type="match status" value="1"/>
</dbReference>
<dbReference type="InterPro" id="IPR036890">
    <property type="entry name" value="HATPase_C_sf"/>
</dbReference>
<keyword evidence="7 10" id="KW-1133">Transmembrane helix</keyword>
<keyword evidence="3 10" id="KW-0597">Phosphoprotein</keyword>
<dbReference type="InterPro" id="IPR003594">
    <property type="entry name" value="HATPase_dom"/>
</dbReference>
<evidence type="ECO:0000313" key="15">
    <source>
        <dbReference type="Proteomes" id="UP000335415"/>
    </source>
</evidence>
<dbReference type="HAMAP" id="MF_00980">
    <property type="entry name" value="RcsD"/>
    <property type="match status" value="1"/>
</dbReference>
<dbReference type="NCBIfam" id="NF007907">
    <property type="entry name" value="PRK10618.1"/>
    <property type="match status" value="1"/>
</dbReference>
<dbReference type="InterPro" id="IPR032306">
    <property type="entry name" value="RcsD_ABL"/>
</dbReference>
<dbReference type="PANTHER" id="PTHR45339">
    <property type="entry name" value="HYBRID SIGNAL TRANSDUCTION HISTIDINE KINASE J"/>
    <property type="match status" value="1"/>
</dbReference>
<dbReference type="OrthoDB" id="6414457at2"/>
<evidence type="ECO:0000256" key="9">
    <source>
        <dbReference type="ARBA" id="ARBA00023136"/>
    </source>
</evidence>
<dbReference type="RefSeq" id="WP_150435209.1">
    <property type="nucleotide sequence ID" value="NZ_VYKJ01000005.1"/>
</dbReference>
<dbReference type="InterPro" id="IPR038616">
    <property type="entry name" value="RcsD_ABL_sf"/>
</dbReference>
<comment type="caution">
    <text evidence="10">Lacks conserved residue(s) required for the propagation of feature annotation.</text>
</comment>
<dbReference type="GO" id="GO:0016774">
    <property type="term" value="F:phosphotransferase activity, carboxyl group as acceptor"/>
    <property type="evidence" value="ECO:0007669"/>
    <property type="project" value="UniProtKB-UniRule"/>
</dbReference>
<dbReference type="GO" id="GO:0000155">
    <property type="term" value="F:phosphorelay sensor kinase activity"/>
    <property type="evidence" value="ECO:0007669"/>
    <property type="project" value="InterPro"/>
</dbReference>
<name>A0A5J5G090_9GAMM</name>
<evidence type="ECO:0000256" key="3">
    <source>
        <dbReference type="ARBA" id="ARBA00022553"/>
    </source>
</evidence>
<comment type="caution">
    <text evidence="14">The sequence shown here is derived from an EMBL/GenBank/DDBJ whole genome shotgun (WGS) entry which is preliminary data.</text>
</comment>
<evidence type="ECO:0000259" key="12">
    <source>
        <dbReference type="PROSITE" id="PS50109"/>
    </source>
</evidence>
<keyword evidence="4 10" id="KW-0812">Transmembrane</keyword>
<dbReference type="InterPro" id="IPR008207">
    <property type="entry name" value="Sig_transdc_His_kin_Hpt_dom"/>
</dbReference>
<feature type="domain" description="Histidine kinase" evidence="12">
    <location>
        <begin position="445"/>
        <end position="667"/>
    </location>
</feature>
<evidence type="ECO:0000256" key="4">
    <source>
        <dbReference type="ARBA" id="ARBA00022692"/>
    </source>
</evidence>
<evidence type="ECO:0000256" key="11">
    <source>
        <dbReference type="PROSITE-ProRule" id="PRU00110"/>
    </source>
</evidence>
<proteinExistence type="inferred from homology"/>
<comment type="subcellular location">
    <subcellularLocation>
        <location evidence="10">Cell inner membrane</location>
        <topology evidence="10">Multi-pass membrane protein</topology>
    </subcellularLocation>
    <subcellularLocation>
        <location evidence="1">Cell membrane</location>
        <topology evidence="1">Multi-pass membrane protein</topology>
    </subcellularLocation>
</comment>
<dbReference type="GO" id="GO:0009927">
    <property type="term" value="F:histidine phosphotransfer kinase activity"/>
    <property type="evidence" value="ECO:0007669"/>
    <property type="project" value="InterPro"/>
</dbReference>
<feature type="transmembrane region" description="Helical" evidence="10">
    <location>
        <begin position="292"/>
        <end position="312"/>
    </location>
</feature>
<feature type="modified residue" description="Phosphohistidine" evidence="10 11">
    <location>
        <position position="835"/>
    </location>
</feature>
<feature type="domain" description="HPt" evidence="13">
    <location>
        <begin position="796"/>
        <end position="891"/>
    </location>
</feature>
<dbReference type="Gene3D" id="1.20.120.160">
    <property type="entry name" value="HPT domain"/>
    <property type="match status" value="1"/>
</dbReference>
<dbReference type="Gene3D" id="3.30.565.10">
    <property type="entry name" value="Histidine kinase-like ATPase, C-terminal domain"/>
    <property type="match status" value="1"/>
</dbReference>
<dbReference type="GO" id="GO:0005524">
    <property type="term" value="F:ATP binding"/>
    <property type="evidence" value="ECO:0007669"/>
    <property type="project" value="UniProtKB-UniRule"/>
</dbReference>
<dbReference type="GO" id="GO:0005886">
    <property type="term" value="C:plasma membrane"/>
    <property type="evidence" value="ECO:0007669"/>
    <property type="project" value="UniProtKB-SubCell"/>
</dbReference>
<gene>
    <name evidence="10 14" type="primary">rcsD</name>
    <name evidence="14" type="ORF">FJU30_12040</name>
</gene>
<evidence type="ECO:0000256" key="7">
    <source>
        <dbReference type="ARBA" id="ARBA00022989"/>
    </source>
</evidence>
<keyword evidence="9 10" id="KW-0472">Membrane</keyword>
<dbReference type="InterPro" id="IPR036641">
    <property type="entry name" value="HPT_dom_sf"/>
</dbReference>
<dbReference type="EC" id="2.7.2.-" evidence="10"/>
<keyword evidence="2 10" id="KW-1003">Cell membrane</keyword>
<dbReference type="PROSITE" id="PS50109">
    <property type="entry name" value="HIS_KIN"/>
    <property type="match status" value="1"/>
</dbReference>
<protein>
    <recommendedName>
        <fullName evidence="10">Phosphotransferase RcsD</fullName>
        <ecNumber evidence="10">2.7.2.-</ecNumber>
    </recommendedName>
    <alternativeName>
        <fullName evidence="10">Phosphotransfer intermediate RcsD</fullName>
    </alternativeName>
</protein>
<accession>A0A5J5G090</accession>
<reference evidence="14 15" key="1">
    <citation type="submission" date="2019-09" db="EMBL/GenBank/DDBJ databases">
        <authorList>
            <person name="Li Y."/>
        </authorList>
    </citation>
    <scope>NUCLEOTIDE SEQUENCE [LARGE SCALE GENOMIC DNA]</scope>
    <source>
        <strain evidence="14 15">L3-3HA</strain>
    </source>
</reference>
<keyword evidence="15" id="KW-1185">Reference proteome</keyword>
<organism evidence="14 15">
    <name type="scientific">Affinibrenneria salicis</name>
    <dbReference type="NCBI Taxonomy" id="2590031"/>
    <lineage>
        <taxon>Bacteria</taxon>
        <taxon>Pseudomonadati</taxon>
        <taxon>Pseudomonadota</taxon>
        <taxon>Gammaproteobacteria</taxon>
        <taxon>Enterobacterales</taxon>
        <taxon>Pectobacteriaceae</taxon>
        <taxon>Affinibrenneria</taxon>
    </lineage>
</organism>
<comment type="subunit">
    <text evidence="10">Interacts with RcsC and RcsB.</text>
</comment>
<dbReference type="PROSITE" id="PS50894">
    <property type="entry name" value="HPT"/>
    <property type="match status" value="1"/>
</dbReference>
<dbReference type="SUPFAM" id="SSF47384">
    <property type="entry name" value="Homodimeric domain of signal transducing histidine kinase"/>
    <property type="match status" value="1"/>
</dbReference>
<keyword evidence="10 14" id="KW-0808">Transferase</keyword>
<dbReference type="Proteomes" id="UP000335415">
    <property type="component" value="Unassembled WGS sequence"/>
</dbReference>
<dbReference type="EMBL" id="VYKJ01000005">
    <property type="protein sequence ID" value="KAA9000010.1"/>
    <property type="molecule type" value="Genomic_DNA"/>
</dbReference>
<evidence type="ECO:0000256" key="1">
    <source>
        <dbReference type="ARBA" id="ARBA00004651"/>
    </source>
</evidence>
<evidence type="ECO:0000256" key="5">
    <source>
        <dbReference type="ARBA" id="ARBA00022741"/>
    </source>
</evidence>
<dbReference type="AlphaFoldDB" id="A0A5J5G090"/>
<dbReference type="SUPFAM" id="SSF47226">
    <property type="entry name" value="Histidine-containing phosphotransfer domain, HPT domain"/>
    <property type="match status" value="1"/>
</dbReference>